<dbReference type="PROSITE" id="PS00871">
    <property type="entry name" value="CLPAB_2"/>
    <property type="match status" value="1"/>
</dbReference>
<dbReference type="Gene3D" id="3.40.50.300">
    <property type="entry name" value="P-loop containing nucleotide triphosphate hydrolases"/>
    <property type="match status" value="3"/>
</dbReference>
<reference evidence="14 15" key="1">
    <citation type="submission" date="2015-02" db="EMBL/GenBank/DDBJ databases">
        <title>Draft genome sequences of ten Microbacterium spp. with emphasis on heavy metal contaminated environments.</title>
        <authorList>
            <person name="Corretto E."/>
        </authorList>
    </citation>
    <scope>NUCLEOTIDE SEQUENCE [LARGE SCALE GENOMIC DNA]</scope>
    <source>
        <strain evidence="14 15">DSM 12966</strain>
    </source>
</reference>
<keyword evidence="3" id="KW-0677">Repeat</keyword>
<dbReference type="GO" id="GO:0005524">
    <property type="term" value="F:ATP binding"/>
    <property type="evidence" value="ECO:0007669"/>
    <property type="project" value="UniProtKB-KW"/>
</dbReference>
<dbReference type="KEGG" id="mfol:DXT68_15535"/>
<dbReference type="EMBL" id="JYIU01000034">
    <property type="protein sequence ID" value="KJL24084.1"/>
    <property type="molecule type" value="Genomic_DNA"/>
</dbReference>
<dbReference type="Pfam" id="PF10431">
    <property type="entry name" value="ClpB_D2-small"/>
    <property type="match status" value="1"/>
</dbReference>
<keyword evidence="5 10" id="KW-0067">ATP-binding</keyword>
<feature type="domain" description="AAA+ ATPase" evidence="12">
    <location>
        <begin position="455"/>
        <end position="602"/>
    </location>
</feature>
<dbReference type="RefSeq" id="WP_082068847.1">
    <property type="nucleotide sequence ID" value="NZ_CP031425.1"/>
</dbReference>
<dbReference type="Pfam" id="PF17871">
    <property type="entry name" value="AAA_lid_9"/>
    <property type="match status" value="1"/>
</dbReference>
<evidence type="ECO:0000256" key="5">
    <source>
        <dbReference type="ARBA" id="ARBA00022840"/>
    </source>
</evidence>
<dbReference type="InterPro" id="IPR050130">
    <property type="entry name" value="ClpA_ClpB"/>
</dbReference>
<protein>
    <submittedName>
        <fullName evidence="14">Chaperone protein ClpB</fullName>
    </submittedName>
</protein>
<dbReference type="SMART" id="SM00382">
    <property type="entry name" value="AAA"/>
    <property type="match status" value="2"/>
</dbReference>
<evidence type="ECO:0000313" key="14">
    <source>
        <dbReference type="EMBL" id="KJL24084.1"/>
    </source>
</evidence>
<dbReference type="FunFam" id="1.10.8.60:FF:000017">
    <property type="entry name" value="ATP-dependent chaperone ClpB"/>
    <property type="match status" value="1"/>
</dbReference>
<evidence type="ECO:0000313" key="15">
    <source>
        <dbReference type="Proteomes" id="UP000033572"/>
    </source>
</evidence>
<keyword evidence="7 11" id="KW-0175">Coiled coil</keyword>
<dbReference type="PANTHER" id="PTHR11638">
    <property type="entry name" value="ATP-DEPENDENT CLP PROTEASE"/>
    <property type="match status" value="1"/>
</dbReference>
<feature type="coiled-coil region" evidence="11">
    <location>
        <begin position="354"/>
        <end position="381"/>
    </location>
</feature>
<dbReference type="CDD" id="cd00009">
    <property type="entry name" value="AAA"/>
    <property type="match status" value="1"/>
</dbReference>
<feature type="coiled-coil region" evidence="11">
    <location>
        <begin position="267"/>
        <end position="316"/>
    </location>
</feature>
<keyword evidence="4 10" id="KW-0547">Nucleotide-binding</keyword>
<keyword evidence="8 10" id="KW-0143">Chaperone</keyword>
<keyword evidence="15" id="KW-1185">Reference proteome</keyword>
<dbReference type="InterPro" id="IPR041546">
    <property type="entry name" value="ClpA/ClpB_AAA_lid"/>
</dbReference>
<evidence type="ECO:0000259" key="13">
    <source>
        <dbReference type="SMART" id="SM01086"/>
    </source>
</evidence>
<dbReference type="InterPro" id="IPR003593">
    <property type="entry name" value="AAA+_ATPase"/>
</dbReference>
<evidence type="ECO:0000256" key="10">
    <source>
        <dbReference type="RuleBase" id="RU004432"/>
    </source>
</evidence>
<comment type="subunit">
    <text evidence="9">Homohexamer. The oligomerization is ATP-dependent.</text>
</comment>
<dbReference type="PRINTS" id="PR00300">
    <property type="entry name" value="CLPPROTEASEA"/>
</dbReference>
<name>A0A0F0KUB6_9MICO</name>
<dbReference type="Pfam" id="PF00004">
    <property type="entry name" value="AAA"/>
    <property type="match status" value="1"/>
</dbReference>
<gene>
    <name evidence="14" type="primary">clpB</name>
    <name evidence="14" type="ORF">RN50_00842</name>
</gene>
<evidence type="ECO:0000259" key="12">
    <source>
        <dbReference type="SMART" id="SM00382"/>
    </source>
</evidence>
<keyword evidence="6" id="KW-0346">Stress response</keyword>
<dbReference type="GO" id="GO:0034605">
    <property type="term" value="P:cellular response to heat"/>
    <property type="evidence" value="ECO:0007669"/>
    <property type="project" value="TreeGrafter"/>
</dbReference>
<dbReference type="FunFam" id="3.40.50.300:FF:000025">
    <property type="entry name" value="ATP-dependent Clp protease subunit"/>
    <property type="match status" value="1"/>
</dbReference>
<evidence type="ECO:0000256" key="8">
    <source>
        <dbReference type="ARBA" id="ARBA00023186"/>
    </source>
</evidence>
<dbReference type="Gene3D" id="1.10.8.60">
    <property type="match status" value="1"/>
</dbReference>
<evidence type="ECO:0000256" key="4">
    <source>
        <dbReference type="ARBA" id="ARBA00022741"/>
    </source>
</evidence>
<dbReference type="GeneID" id="94445805"/>
<dbReference type="GO" id="GO:0016887">
    <property type="term" value="F:ATP hydrolysis activity"/>
    <property type="evidence" value="ECO:0007669"/>
    <property type="project" value="InterPro"/>
</dbReference>
<evidence type="ECO:0000256" key="6">
    <source>
        <dbReference type="ARBA" id="ARBA00023016"/>
    </source>
</evidence>
<dbReference type="Proteomes" id="UP000033572">
    <property type="component" value="Unassembled WGS sequence"/>
</dbReference>
<dbReference type="InterPro" id="IPR001270">
    <property type="entry name" value="ClpA/B"/>
</dbReference>
<evidence type="ECO:0000256" key="3">
    <source>
        <dbReference type="ARBA" id="ARBA00022737"/>
    </source>
</evidence>
<evidence type="ECO:0000256" key="1">
    <source>
        <dbReference type="ARBA" id="ARBA00004496"/>
    </source>
</evidence>
<evidence type="ECO:0000256" key="9">
    <source>
        <dbReference type="ARBA" id="ARBA00026057"/>
    </source>
</evidence>
<comment type="subcellular location">
    <subcellularLocation>
        <location evidence="1">Cytoplasm</location>
    </subcellularLocation>
</comment>
<comment type="caution">
    <text evidence="14">The sequence shown here is derived from an EMBL/GenBank/DDBJ whole genome shotgun (WGS) entry which is preliminary data.</text>
</comment>
<dbReference type="SUPFAM" id="SSF52540">
    <property type="entry name" value="P-loop containing nucleoside triphosphate hydrolases"/>
    <property type="match status" value="2"/>
</dbReference>
<dbReference type="InterPro" id="IPR003959">
    <property type="entry name" value="ATPase_AAA_core"/>
</dbReference>
<evidence type="ECO:0000256" key="11">
    <source>
        <dbReference type="SAM" id="Coils"/>
    </source>
</evidence>
<dbReference type="FunFam" id="3.40.50.300:FF:000120">
    <property type="entry name" value="ATP-dependent chaperone ClpB"/>
    <property type="match status" value="1"/>
</dbReference>
<feature type="domain" description="Clp ATPase C-terminal" evidence="13">
    <location>
        <begin position="622"/>
        <end position="713"/>
    </location>
</feature>
<accession>A0A0F0KUB6</accession>
<dbReference type="InterPro" id="IPR028299">
    <property type="entry name" value="ClpA/B_CS2"/>
</dbReference>
<evidence type="ECO:0000256" key="7">
    <source>
        <dbReference type="ARBA" id="ARBA00023054"/>
    </source>
</evidence>
<dbReference type="PROSITE" id="PS00870">
    <property type="entry name" value="CLPAB_1"/>
    <property type="match status" value="1"/>
</dbReference>
<comment type="similarity">
    <text evidence="2 10">Belongs to the ClpA/ClpB family.</text>
</comment>
<dbReference type="AlphaFoldDB" id="A0A0F0KUB6"/>
<dbReference type="PATRIC" id="fig|104336.4.peg.865"/>
<dbReference type="SMART" id="SM01086">
    <property type="entry name" value="ClpB_D2-small"/>
    <property type="match status" value="1"/>
</dbReference>
<dbReference type="CDD" id="cd19499">
    <property type="entry name" value="RecA-like_ClpB_Hsp104-like"/>
    <property type="match status" value="1"/>
</dbReference>
<feature type="domain" description="AAA+ ATPase" evidence="12">
    <location>
        <begin position="53"/>
        <end position="197"/>
    </location>
</feature>
<dbReference type="GO" id="GO:0005737">
    <property type="term" value="C:cytoplasm"/>
    <property type="evidence" value="ECO:0007669"/>
    <property type="project" value="UniProtKB-SubCell"/>
</dbReference>
<dbReference type="FunFam" id="3.40.50.300:FF:000010">
    <property type="entry name" value="Chaperone clpB 1, putative"/>
    <property type="match status" value="1"/>
</dbReference>
<dbReference type="InterPro" id="IPR027417">
    <property type="entry name" value="P-loop_NTPase"/>
</dbReference>
<dbReference type="InterPro" id="IPR019489">
    <property type="entry name" value="Clp_ATPase_C"/>
</dbReference>
<dbReference type="PANTHER" id="PTHR11638:SF18">
    <property type="entry name" value="HEAT SHOCK PROTEIN 104"/>
    <property type="match status" value="1"/>
</dbReference>
<sequence length="723" mass="79632">MPGPQSAQNDDQQSALEQFGINLTERARQGKLDPVIGRDGEIRRVSQVLTRRTKNNPVLIGEPGVGKTAVVEGLAQRIVAGDVAESLKGKDLVSLDISALVAGAMYRGQFEERLKSVLKEITESDGQIITFIDELHVLMGAGGGEGSVAASNMLKPMLARGELRLIGATTLNEYREFIEKDAALERRFQQVYVGEPTVEDTIAILRGLKGRYEAHHGVTISDSALVAAAALSNRYLPARQLPDKAIDLVDESMSRLKMEIDSSPVEIDQLKRQVDRMKLEELALKREKDAASKERLAALRGQLVGMEAQLADLEERWARERQGLNRVGDLKKKLDDAITQRDLAMREADYTRASKLEYETIKRLEQEIAEAEQAEAAVSTEGRMVNEQVTDEDIAAVIAAWTGIPVGRLLQGESERLLHLESELGRRLIGQKNAVRAVSDAVRRSRAGISDPGRPTGSFLFLGPTGVGKTELAKALADFLFDDERAMVRIDMSEYGEKHSVSRLVGAPPGYVGYEQGGQLTEAVRRRPYSVVLLDEVEKAHPEVFDVLLQVLDDGRLTDGQGRTVDFTNVILILTSNLGSPILIDPTLSPDEKREQVMTLVHQAFRPEFLNRLDDIVMFSALSQDDLAQIVELSVDQLHDRLRDRRLTLAVTPDARSWLAERGYDPMFGARPLRRLIQTEVQNKLATALLAGGVHDGDTVRVDVAVDGSGLVLTSTSPEPLDE</sequence>
<dbReference type="InterPro" id="IPR018368">
    <property type="entry name" value="ClpA/B_CS1"/>
</dbReference>
<evidence type="ECO:0000256" key="2">
    <source>
        <dbReference type="ARBA" id="ARBA00008675"/>
    </source>
</evidence>
<dbReference type="Pfam" id="PF07724">
    <property type="entry name" value="AAA_2"/>
    <property type="match status" value="1"/>
</dbReference>
<proteinExistence type="inferred from homology"/>
<organism evidence="14 15">
    <name type="scientific">Microbacterium foliorum</name>
    <dbReference type="NCBI Taxonomy" id="104336"/>
    <lineage>
        <taxon>Bacteria</taxon>
        <taxon>Bacillati</taxon>
        <taxon>Actinomycetota</taxon>
        <taxon>Actinomycetes</taxon>
        <taxon>Micrococcales</taxon>
        <taxon>Microbacteriaceae</taxon>
        <taxon>Microbacterium</taxon>
    </lineage>
</organism>